<proteinExistence type="predicted"/>
<protein>
    <recommendedName>
        <fullName evidence="4">Type III restriction enzyme, res subunit</fullName>
    </recommendedName>
</protein>
<keyword evidence="3" id="KW-1185">Reference proteome</keyword>
<gene>
    <name evidence="2" type="ORF">GR183_21605</name>
</gene>
<sequence>MNCYYFDALCGAGKTHAVAKYAVRCASRGANVLFVQPTKNLIAATLANELADIPDTVHVKAIHGDNSKRVLADIVNYFRNPDPDDRPNGQILLISHKAFLDVPYLQNRQDWILLMDEVPQADVFEELSLPETYDLLTAHLEIDRSGPSYGMLTARPPECRGAMSLNKIARNKNNDDVWALFGGLARRIKSDDWDVYAAHRQYQNLIQSAGPAEGRLLQTYSLLQPSIFADFKKVILAGACFKETLLHQLWSAKGVQFRPVEETLSRSLRYQTHGNGALIDIYYASDEEWSKNYRDKPLEDDGNHIQLFDHIVAAVKTEIGSDPLLWLANKDIPDSLFDSALHARLPNTPHGLNNYQDFHNVAIFSALNPPPAHFGFLATQGVDGNAVRTGHYRYAVYQAVVRSSIRNPDDKTPKRVFVMDRSTADWLAKLFPGARVSPLKGVTKAPQKLKGGRRRKHTCDADKTAASRKRKKQELLQGLNALNGLSVAEIDYQRFLGAKDLQAASAAERPDPESRYDCSFKKGRFVTPTHPPFCLPSQTAESQGTVFAHKYAKSPLVDAGGVKAEEEEFITFLRELHARPLPKEKAGLFTPTTFDPDKSKDTNRGLANVEYIRGIWLDNDGGDLSHEDFANLLPHLRIVVWNTASSTALAPRWRAFIPTSCAMTLDVHKVILQQIERILQRAGYWRPKDLENNPRIKSRKLHGFDTSKFNASSLFYLPVQAADPKDSFFVDYDGPHRSELDIYAWIEQCIIDLCPEEEKAAFLAVDRLKNEALRKQLQSLKQHAAGARHGKLSEAQRAERVERYCEDWRRALRGEGHREFFRLAARLYRLGLSTCEVETNLRTELIYANSKDKRRREIPGILKKLPKLGTFKVPTL</sequence>
<evidence type="ECO:0008006" key="4">
    <source>
        <dbReference type="Google" id="ProtNLM"/>
    </source>
</evidence>
<organism evidence="2 3">
    <name type="scientific">Stappia sediminis</name>
    <dbReference type="NCBI Taxonomy" id="2692190"/>
    <lineage>
        <taxon>Bacteria</taxon>
        <taxon>Pseudomonadati</taxon>
        <taxon>Pseudomonadota</taxon>
        <taxon>Alphaproteobacteria</taxon>
        <taxon>Hyphomicrobiales</taxon>
        <taxon>Stappiaceae</taxon>
        <taxon>Stappia</taxon>
    </lineage>
</organism>
<accession>A0A7X3LYL0</accession>
<dbReference type="SUPFAM" id="SSF52540">
    <property type="entry name" value="P-loop containing nucleoside triphosphate hydrolases"/>
    <property type="match status" value="1"/>
</dbReference>
<dbReference type="EMBL" id="WUMV01000016">
    <property type="protein sequence ID" value="MXN67509.1"/>
    <property type="molecule type" value="Genomic_DNA"/>
</dbReference>
<reference evidence="2 3" key="1">
    <citation type="submission" date="2019-12" db="EMBL/GenBank/DDBJ databases">
        <authorList>
            <person name="Li M."/>
        </authorList>
    </citation>
    <scope>NUCLEOTIDE SEQUENCE [LARGE SCALE GENOMIC DNA]</scope>
    <source>
        <strain evidence="2 3">GBMRC 2046</strain>
    </source>
</reference>
<name>A0A7X3LYL0_9HYPH</name>
<evidence type="ECO:0000256" key="1">
    <source>
        <dbReference type="SAM" id="MobiDB-lite"/>
    </source>
</evidence>
<feature type="region of interest" description="Disordered" evidence="1">
    <location>
        <begin position="442"/>
        <end position="469"/>
    </location>
</feature>
<evidence type="ECO:0000313" key="2">
    <source>
        <dbReference type="EMBL" id="MXN67509.1"/>
    </source>
</evidence>
<dbReference type="Proteomes" id="UP000433101">
    <property type="component" value="Unassembled WGS sequence"/>
</dbReference>
<dbReference type="AlphaFoldDB" id="A0A7X3LYL0"/>
<dbReference type="RefSeq" id="WP_160777761.1">
    <property type="nucleotide sequence ID" value="NZ_WUMV01000016.1"/>
</dbReference>
<dbReference type="InterPro" id="IPR027417">
    <property type="entry name" value="P-loop_NTPase"/>
</dbReference>
<comment type="caution">
    <text evidence="2">The sequence shown here is derived from an EMBL/GenBank/DDBJ whole genome shotgun (WGS) entry which is preliminary data.</text>
</comment>
<evidence type="ECO:0000313" key="3">
    <source>
        <dbReference type="Proteomes" id="UP000433101"/>
    </source>
</evidence>